<dbReference type="EMBL" id="NHYE01001319">
    <property type="protein sequence ID" value="PPQ96860.1"/>
    <property type="molecule type" value="Genomic_DNA"/>
</dbReference>
<organism evidence="2 3">
    <name type="scientific">Gymnopilus dilepis</name>
    <dbReference type="NCBI Taxonomy" id="231916"/>
    <lineage>
        <taxon>Eukaryota</taxon>
        <taxon>Fungi</taxon>
        <taxon>Dikarya</taxon>
        <taxon>Basidiomycota</taxon>
        <taxon>Agaricomycotina</taxon>
        <taxon>Agaricomycetes</taxon>
        <taxon>Agaricomycetidae</taxon>
        <taxon>Agaricales</taxon>
        <taxon>Agaricineae</taxon>
        <taxon>Hymenogastraceae</taxon>
        <taxon>Gymnopilus</taxon>
    </lineage>
</organism>
<feature type="region of interest" description="Disordered" evidence="1">
    <location>
        <begin position="129"/>
        <end position="284"/>
    </location>
</feature>
<dbReference type="AlphaFoldDB" id="A0A409Y1H8"/>
<feature type="compositionally biased region" description="Acidic residues" evidence="1">
    <location>
        <begin position="15"/>
        <end position="24"/>
    </location>
</feature>
<dbReference type="STRING" id="231916.A0A409Y1H8"/>
<gene>
    <name evidence="2" type="ORF">CVT26_006029</name>
</gene>
<proteinExistence type="predicted"/>
<dbReference type="InParanoid" id="A0A409Y1H8"/>
<name>A0A409Y1H8_9AGAR</name>
<comment type="caution">
    <text evidence="2">The sequence shown here is derived from an EMBL/GenBank/DDBJ whole genome shotgun (WGS) entry which is preliminary data.</text>
</comment>
<feature type="compositionally biased region" description="Polar residues" evidence="1">
    <location>
        <begin position="27"/>
        <end position="36"/>
    </location>
</feature>
<protein>
    <submittedName>
        <fullName evidence="2">Uncharacterized protein</fullName>
    </submittedName>
</protein>
<feature type="region of interest" description="Disordered" evidence="1">
    <location>
        <begin position="1"/>
        <end position="115"/>
    </location>
</feature>
<sequence>MVYLGAGTKNSPIAIDDDSEDEVVYELSSSRPQAAQYSFRDTPEIAPQQPPPYWPSMDLDNQASTKKRKRVGSFSQDMSAPGPSKPRETSHQSLANRLSQPESKKARKRRRRAERQAIEEARLQNSAWAESLTNPGSNVDIEDLQSWDGLRPSDSYFSRDSPPPNGSWTPTIADAAEDSIVTEAVVDTRPHWSFPSVQNPAPPVQPPPPVPPPQPAAKHTLPPKPPPPQPVPPIGMKPDQDPNSKHGVFHPDKTNKEAGTDMKKRDPNLPYIPNPARTLVMEQL</sequence>
<dbReference type="Proteomes" id="UP000284706">
    <property type="component" value="Unassembled WGS sequence"/>
</dbReference>
<dbReference type="OrthoDB" id="2804702at2759"/>
<evidence type="ECO:0000256" key="1">
    <source>
        <dbReference type="SAM" id="MobiDB-lite"/>
    </source>
</evidence>
<accession>A0A409Y1H8</accession>
<keyword evidence="3" id="KW-1185">Reference proteome</keyword>
<evidence type="ECO:0000313" key="2">
    <source>
        <dbReference type="EMBL" id="PPQ96860.1"/>
    </source>
</evidence>
<reference evidence="2 3" key="1">
    <citation type="journal article" date="2018" name="Evol. Lett.">
        <title>Horizontal gene cluster transfer increased hallucinogenic mushroom diversity.</title>
        <authorList>
            <person name="Reynolds H.T."/>
            <person name="Vijayakumar V."/>
            <person name="Gluck-Thaler E."/>
            <person name="Korotkin H.B."/>
            <person name="Matheny P.B."/>
            <person name="Slot J.C."/>
        </authorList>
    </citation>
    <scope>NUCLEOTIDE SEQUENCE [LARGE SCALE GENOMIC DNA]</scope>
    <source>
        <strain evidence="2 3">SRW20</strain>
    </source>
</reference>
<feature type="compositionally biased region" description="Pro residues" evidence="1">
    <location>
        <begin position="222"/>
        <end position="235"/>
    </location>
</feature>
<feature type="compositionally biased region" description="Polar residues" evidence="1">
    <location>
        <begin position="91"/>
        <end position="101"/>
    </location>
</feature>
<feature type="non-terminal residue" evidence="2">
    <location>
        <position position="284"/>
    </location>
</feature>
<feature type="compositionally biased region" description="Pro residues" evidence="1">
    <location>
        <begin position="200"/>
        <end position="215"/>
    </location>
</feature>
<feature type="compositionally biased region" description="Basic and acidic residues" evidence="1">
    <location>
        <begin position="238"/>
        <end position="267"/>
    </location>
</feature>
<evidence type="ECO:0000313" key="3">
    <source>
        <dbReference type="Proteomes" id="UP000284706"/>
    </source>
</evidence>